<dbReference type="Proteomes" id="UP000295724">
    <property type="component" value="Unassembled WGS sequence"/>
</dbReference>
<gene>
    <name evidence="3" type="ORF">C8D91_2181</name>
    <name evidence="2" type="ORF">C8D91_2460</name>
    <name evidence="1" type="ORF">C8D91_2905</name>
</gene>
<feature type="non-terminal residue" evidence="2">
    <location>
        <position position="26"/>
    </location>
</feature>
<dbReference type="EMBL" id="SNZB01000008">
    <property type="protein sequence ID" value="TDR16378.1"/>
    <property type="molecule type" value="Genomic_DNA"/>
</dbReference>
<dbReference type="GO" id="GO:0006313">
    <property type="term" value="P:DNA transposition"/>
    <property type="evidence" value="ECO:0007669"/>
    <property type="project" value="InterPro"/>
</dbReference>
<evidence type="ECO:0000313" key="4">
    <source>
        <dbReference type="Proteomes" id="UP000295724"/>
    </source>
</evidence>
<evidence type="ECO:0000313" key="2">
    <source>
        <dbReference type="EMBL" id="TDR17402.1"/>
    </source>
</evidence>
<dbReference type="AlphaFoldDB" id="A0A4R6XDN0"/>
<reference evidence="2 4" key="1">
    <citation type="submission" date="2019-03" db="EMBL/GenBank/DDBJ databases">
        <title>Genomic Encyclopedia of Type Strains, Phase IV (KMG-IV): sequencing the most valuable type-strain genomes for metagenomic binning, comparative biology and taxonomic classification.</title>
        <authorList>
            <person name="Goeker M."/>
        </authorList>
    </citation>
    <scope>NUCLEOTIDE SEQUENCE [LARGE SCALE GENOMIC DNA]</scope>
    <source>
        <strain evidence="2 4">DSM 25488</strain>
    </source>
</reference>
<keyword evidence="4" id="KW-1185">Reference proteome</keyword>
<dbReference type="EMBL" id="SNZB01000005">
    <property type="protein sequence ID" value="TDR18266.1"/>
    <property type="molecule type" value="Genomic_DNA"/>
</dbReference>
<dbReference type="EMBL" id="SNZB01000006">
    <property type="protein sequence ID" value="TDR17402.1"/>
    <property type="molecule type" value="Genomic_DNA"/>
</dbReference>
<organism evidence="2 4">
    <name type="scientific">Marinicella litoralis</name>
    <dbReference type="NCBI Taxonomy" id="644220"/>
    <lineage>
        <taxon>Bacteria</taxon>
        <taxon>Pseudomonadati</taxon>
        <taxon>Pseudomonadota</taxon>
        <taxon>Gammaproteobacteria</taxon>
        <taxon>Lysobacterales</taxon>
        <taxon>Marinicellaceae</taxon>
        <taxon>Marinicella</taxon>
    </lineage>
</organism>
<sequence length="26" mass="3031">MKKKRYTEEQIIGAIKQHESGVKVDD</sequence>
<evidence type="ECO:0000313" key="1">
    <source>
        <dbReference type="EMBL" id="TDR16378.1"/>
    </source>
</evidence>
<dbReference type="GO" id="GO:0004803">
    <property type="term" value="F:transposase activity"/>
    <property type="evidence" value="ECO:0007669"/>
    <property type="project" value="InterPro"/>
</dbReference>
<accession>A0A4R6XDN0</accession>
<comment type="caution">
    <text evidence="2">The sequence shown here is derived from an EMBL/GenBank/DDBJ whole genome shotgun (WGS) entry which is preliminary data.</text>
</comment>
<dbReference type="Pfam" id="PF01527">
    <property type="entry name" value="HTH_Tnp_1"/>
    <property type="match status" value="1"/>
</dbReference>
<proteinExistence type="predicted"/>
<evidence type="ECO:0000313" key="3">
    <source>
        <dbReference type="EMBL" id="TDR18266.1"/>
    </source>
</evidence>
<evidence type="ECO:0008006" key="5">
    <source>
        <dbReference type="Google" id="ProtNLM"/>
    </source>
</evidence>
<dbReference type="InterPro" id="IPR002514">
    <property type="entry name" value="Transposase_8"/>
</dbReference>
<dbReference type="RefSeq" id="WP_425462171.1">
    <property type="nucleotide sequence ID" value="NZ_SNZB01000005.1"/>
</dbReference>
<dbReference type="GO" id="GO:0003677">
    <property type="term" value="F:DNA binding"/>
    <property type="evidence" value="ECO:0007669"/>
    <property type="project" value="InterPro"/>
</dbReference>
<name>A0A4R6XDN0_9GAMM</name>
<protein>
    <recommendedName>
        <fullName evidence="5">Transposase</fullName>
    </recommendedName>
</protein>